<evidence type="ECO:0000313" key="1">
    <source>
        <dbReference type="EMBL" id="UNY47096.1"/>
    </source>
</evidence>
<sequence>MTLRTTHSLKVSKFVGVQSEILGDVDFNALTPIFIAGNTVLAISAATFALARHNKCGNVFCVELAKEYTEEFDLLMLNTTRAIVVRYHEIRDHFKEPENVKGIGFDNSELDFMYKINLDNERYDIKVLESDAVVLKKDQFFTIKCKTREESILVRQYFKTIDHEITFDKFEKVIKGQMNSLASMFGEDDEESIPIEKLEVKCDTNFRIKYDNEDQLKEIFEIFKLPAKKKTVRVSYKNIKGILN</sequence>
<reference evidence="1 2" key="1">
    <citation type="submission" date="2022-02" db="EMBL/GenBank/DDBJ databases">
        <authorList>
            <person name="Tian F."/>
            <person name="Li J."/>
            <person name="Li F."/>
            <person name="Tong Y."/>
        </authorList>
    </citation>
    <scope>NUCLEOTIDE SEQUENCE [LARGE SCALE GENOMIC DNA]</scope>
</reference>
<organism evidence="1 2">
    <name type="scientific">Cronobacter phage LPCS28</name>
    <dbReference type="NCBI Taxonomy" id="2924885"/>
    <lineage>
        <taxon>Viruses</taxon>
        <taxon>Duplodnaviria</taxon>
        <taxon>Heunggongvirae</taxon>
        <taxon>Uroviricota</taxon>
        <taxon>Caudoviricetes</taxon>
        <taxon>Pantevenvirales</taxon>
        <taxon>Straboviridae</taxon>
        <taxon>Nanhuvirus</taxon>
        <taxon>Nanhuvirus LPCS28</taxon>
    </lineage>
</organism>
<dbReference type="EMBL" id="OM638103">
    <property type="protein sequence ID" value="UNY47096.1"/>
    <property type="molecule type" value="Genomic_DNA"/>
</dbReference>
<dbReference type="Proteomes" id="UP000832072">
    <property type="component" value="Segment"/>
</dbReference>
<keyword evidence="2" id="KW-1185">Reference proteome</keyword>
<gene>
    <name evidence="1" type="ORF">EHEKIMEA_00214</name>
</gene>
<accession>A0AAE9G7X1</accession>
<proteinExistence type="predicted"/>
<protein>
    <submittedName>
        <fullName evidence="1">Uncharacterized protein</fullName>
    </submittedName>
</protein>
<name>A0AAE9G7X1_9CAUD</name>
<evidence type="ECO:0000313" key="2">
    <source>
        <dbReference type="Proteomes" id="UP000832072"/>
    </source>
</evidence>